<protein>
    <submittedName>
        <fullName evidence="1">Uncharacterized protein</fullName>
    </submittedName>
</protein>
<dbReference type="OrthoDB" id="496344at2759"/>
<reference evidence="1 2" key="1">
    <citation type="journal article" date="2007" name="Proc. Natl. Acad. Sci. U.S.A.">
        <title>The tiny eukaryote Ostreococcus provides genomic insights into the paradox of plankton speciation.</title>
        <authorList>
            <person name="Palenik B."/>
            <person name="Grimwood J."/>
            <person name="Aerts A."/>
            <person name="Rouze P."/>
            <person name="Salamov A."/>
            <person name="Putnam N."/>
            <person name="Dupont C."/>
            <person name="Jorgensen R."/>
            <person name="Derelle E."/>
            <person name="Rombauts S."/>
            <person name="Zhou K."/>
            <person name="Otillar R."/>
            <person name="Merchant S.S."/>
            <person name="Podell S."/>
            <person name="Gaasterland T."/>
            <person name="Napoli C."/>
            <person name="Gendler K."/>
            <person name="Manuell A."/>
            <person name="Tai V."/>
            <person name="Vallon O."/>
            <person name="Piganeau G."/>
            <person name="Jancek S."/>
            <person name="Heijde M."/>
            <person name="Jabbari K."/>
            <person name="Bowler C."/>
            <person name="Lohr M."/>
            <person name="Robbens S."/>
            <person name="Werner G."/>
            <person name="Dubchak I."/>
            <person name="Pazour G.J."/>
            <person name="Ren Q."/>
            <person name="Paulsen I."/>
            <person name="Delwiche C."/>
            <person name="Schmutz J."/>
            <person name="Rokhsar D."/>
            <person name="Van de Peer Y."/>
            <person name="Moreau H."/>
            <person name="Grigoriev I.V."/>
        </authorList>
    </citation>
    <scope>NUCLEOTIDE SEQUENCE [LARGE SCALE GENOMIC DNA]</scope>
    <source>
        <strain evidence="1 2">CCE9901</strain>
    </source>
</reference>
<organism evidence="1 2">
    <name type="scientific">Ostreococcus lucimarinus (strain CCE9901)</name>
    <dbReference type="NCBI Taxonomy" id="436017"/>
    <lineage>
        <taxon>Eukaryota</taxon>
        <taxon>Viridiplantae</taxon>
        <taxon>Chlorophyta</taxon>
        <taxon>Mamiellophyceae</taxon>
        <taxon>Mamiellales</taxon>
        <taxon>Bathycoccaceae</taxon>
        <taxon>Ostreococcus</taxon>
    </lineage>
</organism>
<dbReference type="GeneID" id="5004494"/>
<evidence type="ECO:0000313" key="1">
    <source>
        <dbReference type="EMBL" id="ABO98841.1"/>
    </source>
</evidence>
<evidence type="ECO:0000313" key="2">
    <source>
        <dbReference type="Proteomes" id="UP000001568"/>
    </source>
</evidence>
<gene>
    <name evidence="1" type="ORF">OSTLU_26638</name>
</gene>
<keyword evidence="2" id="KW-1185">Reference proteome</keyword>
<dbReference type="Gramene" id="ABO98841">
    <property type="protein sequence ID" value="ABO98841"/>
    <property type="gene ID" value="OSTLU_26638"/>
</dbReference>
<sequence length="83" mass="9076">MTDGAATQYGFPQYDAPARAASRQLGFKVGKEHETVALTRGRDGADAYEAIANTAYLKQAAANAMKYGWEKSKQTPGVRKYMK</sequence>
<dbReference type="HOGENOM" id="CLU_2641394_0_0_1"/>
<name>A4S551_OSTLU</name>
<dbReference type="OMA" id="YGFPQYA"/>
<dbReference type="KEGG" id="olu:OSTLU_26638"/>
<dbReference type="Proteomes" id="UP000001568">
    <property type="component" value="Chromosome 11"/>
</dbReference>
<dbReference type="AlphaFoldDB" id="A4S551"/>
<dbReference type="EMBL" id="CP000591">
    <property type="protein sequence ID" value="ABO98841.1"/>
    <property type="molecule type" value="Genomic_DNA"/>
</dbReference>
<proteinExistence type="predicted"/>
<dbReference type="RefSeq" id="XP_001420548.1">
    <property type="nucleotide sequence ID" value="XM_001420511.1"/>
</dbReference>
<accession>A4S551</accession>